<evidence type="ECO:0000256" key="6">
    <source>
        <dbReference type="ARBA" id="ARBA00022970"/>
    </source>
</evidence>
<evidence type="ECO:0000256" key="8">
    <source>
        <dbReference type="ARBA" id="ARBA00023136"/>
    </source>
</evidence>
<sequence>MNVLADNAGEILEGFWKTIQLFVLSGVASLVLGTVLASMRVSPIPVLRGAAAVFVHVARNTPLVLIFIIFVFGFPTVGIQFSFFTFAVLALTAYTSAFICEAVRSGINAVSAGQAEAARALGMTFRQNLTLIVLPQATRSAIPPITNILIALVRNTAVAEAFGVTEASYVMSGLLRDHADSLYWIFFGIAGGYMLIVFVLTAFAAWLERRVAVLR</sequence>
<dbReference type="RefSeq" id="WP_344608781.1">
    <property type="nucleotide sequence ID" value="NZ_BAAAHE010000047.1"/>
</dbReference>
<feature type="transmembrane region" description="Helical" evidence="9">
    <location>
        <begin position="79"/>
        <end position="100"/>
    </location>
</feature>
<evidence type="ECO:0000313" key="11">
    <source>
        <dbReference type="EMBL" id="GAA0634828.1"/>
    </source>
</evidence>
<dbReference type="CDD" id="cd06261">
    <property type="entry name" value="TM_PBP2"/>
    <property type="match status" value="1"/>
</dbReference>
<dbReference type="SUPFAM" id="SSF161098">
    <property type="entry name" value="MetI-like"/>
    <property type="match status" value="1"/>
</dbReference>
<evidence type="ECO:0000256" key="9">
    <source>
        <dbReference type="RuleBase" id="RU363032"/>
    </source>
</evidence>
<keyword evidence="8 9" id="KW-0472">Membrane</keyword>
<keyword evidence="12" id="KW-1185">Reference proteome</keyword>
<dbReference type="Proteomes" id="UP001500957">
    <property type="component" value="Unassembled WGS sequence"/>
</dbReference>
<evidence type="ECO:0000256" key="3">
    <source>
        <dbReference type="ARBA" id="ARBA00022448"/>
    </source>
</evidence>
<keyword evidence="7 9" id="KW-1133">Transmembrane helix</keyword>
<feature type="transmembrane region" description="Helical" evidence="9">
    <location>
        <begin position="19"/>
        <end position="39"/>
    </location>
</feature>
<feature type="transmembrane region" description="Helical" evidence="9">
    <location>
        <begin position="182"/>
        <end position="207"/>
    </location>
</feature>
<evidence type="ECO:0000256" key="5">
    <source>
        <dbReference type="ARBA" id="ARBA00022692"/>
    </source>
</evidence>
<keyword evidence="4" id="KW-1003">Cell membrane</keyword>
<comment type="similarity">
    <text evidence="2">Belongs to the binding-protein-dependent transport system permease family. HisMQ subfamily.</text>
</comment>
<organism evidence="11 12">
    <name type="scientific">Sporichthya brevicatena</name>
    <dbReference type="NCBI Taxonomy" id="171442"/>
    <lineage>
        <taxon>Bacteria</taxon>
        <taxon>Bacillati</taxon>
        <taxon>Actinomycetota</taxon>
        <taxon>Actinomycetes</taxon>
        <taxon>Sporichthyales</taxon>
        <taxon>Sporichthyaceae</taxon>
        <taxon>Sporichthya</taxon>
    </lineage>
</organism>
<name>A0ABN1H9X7_9ACTN</name>
<keyword evidence="3 9" id="KW-0813">Transport</keyword>
<dbReference type="PROSITE" id="PS50928">
    <property type="entry name" value="ABC_TM1"/>
    <property type="match status" value="1"/>
</dbReference>
<keyword evidence="6" id="KW-0029">Amino-acid transport</keyword>
<dbReference type="PANTHER" id="PTHR30614:SF37">
    <property type="entry name" value="AMINO-ACID ABC TRANSPORTER PERMEASE PROTEIN YHDX-RELATED"/>
    <property type="match status" value="1"/>
</dbReference>
<reference evidence="11 12" key="1">
    <citation type="journal article" date="2019" name="Int. J. Syst. Evol. Microbiol.">
        <title>The Global Catalogue of Microorganisms (GCM) 10K type strain sequencing project: providing services to taxonomists for standard genome sequencing and annotation.</title>
        <authorList>
            <consortium name="The Broad Institute Genomics Platform"/>
            <consortium name="The Broad Institute Genome Sequencing Center for Infectious Disease"/>
            <person name="Wu L."/>
            <person name="Ma J."/>
        </authorList>
    </citation>
    <scope>NUCLEOTIDE SEQUENCE [LARGE SCALE GENOMIC DNA]</scope>
    <source>
        <strain evidence="11 12">JCM 10671</strain>
    </source>
</reference>
<feature type="transmembrane region" description="Helical" evidence="9">
    <location>
        <begin position="51"/>
        <end position="73"/>
    </location>
</feature>
<accession>A0ABN1H9X7</accession>
<proteinExistence type="inferred from homology"/>
<dbReference type="InterPro" id="IPR010065">
    <property type="entry name" value="AA_ABC_transptr_permease_3TM"/>
</dbReference>
<evidence type="ECO:0000259" key="10">
    <source>
        <dbReference type="PROSITE" id="PS50928"/>
    </source>
</evidence>
<protein>
    <submittedName>
        <fullName evidence="11">Amino acid ABC transporter permease</fullName>
    </submittedName>
</protein>
<comment type="caution">
    <text evidence="11">The sequence shown here is derived from an EMBL/GenBank/DDBJ whole genome shotgun (WGS) entry which is preliminary data.</text>
</comment>
<dbReference type="Pfam" id="PF00528">
    <property type="entry name" value="BPD_transp_1"/>
    <property type="match status" value="1"/>
</dbReference>
<keyword evidence="5 9" id="KW-0812">Transmembrane</keyword>
<dbReference type="InterPro" id="IPR043429">
    <property type="entry name" value="ArtM/GltK/GlnP/TcyL/YhdX-like"/>
</dbReference>
<dbReference type="NCBIfam" id="TIGR01726">
    <property type="entry name" value="HEQRo_perm_3TM"/>
    <property type="match status" value="1"/>
</dbReference>
<evidence type="ECO:0000256" key="1">
    <source>
        <dbReference type="ARBA" id="ARBA00004651"/>
    </source>
</evidence>
<comment type="subcellular location">
    <subcellularLocation>
        <location evidence="1 9">Cell membrane</location>
        <topology evidence="1 9">Multi-pass membrane protein</topology>
    </subcellularLocation>
</comment>
<evidence type="ECO:0000256" key="4">
    <source>
        <dbReference type="ARBA" id="ARBA00022475"/>
    </source>
</evidence>
<dbReference type="InterPro" id="IPR035906">
    <property type="entry name" value="MetI-like_sf"/>
</dbReference>
<evidence type="ECO:0000313" key="12">
    <source>
        <dbReference type="Proteomes" id="UP001500957"/>
    </source>
</evidence>
<dbReference type="PANTHER" id="PTHR30614">
    <property type="entry name" value="MEMBRANE COMPONENT OF AMINO ACID ABC TRANSPORTER"/>
    <property type="match status" value="1"/>
</dbReference>
<gene>
    <name evidence="11" type="ORF">GCM10009547_43660</name>
</gene>
<dbReference type="InterPro" id="IPR000515">
    <property type="entry name" value="MetI-like"/>
</dbReference>
<evidence type="ECO:0000256" key="7">
    <source>
        <dbReference type="ARBA" id="ARBA00022989"/>
    </source>
</evidence>
<dbReference type="Gene3D" id="1.10.3720.10">
    <property type="entry name" value="MetI-like"/>
    <property type="match status" value="1"/>
</dbReference>
<dbReference type="EMBL" id="BAAAHE010000047">
    <property type="protein sequence ID" value="GAA0634828.1"/>
    <property type="molecule type" value="Genomic_DNA"/>
</dbReference>
<feature type="domain" description="ABC transmembrane type-1" evidence="10">
    <location>
        <begin position="15"/>
        <end position="204"/>
    </location>
</feature>
<evidence type="ECO:0000256" key="2">
    <source>
        <dbReference type="ARBA" id="ARBA00010072"/>
    </source>
</evidence>